<dbReference type="PANTHER" id="PTHR30629:SF6">
    <property type="entry name" value="PROPHAGE INTEGRASE INTA-RELATED"/>
    <property type="match status" value="1"/>
</dbReference>
<comment type="similarity">
    <text evidence="1">Belongs to the 'phage' integrase family.</text>
</comment>
<dbReference type="KEGG" id="gps:C427_3743"/>
<name>K7A9W5_9ALTE</name>
<keyword evidence="7" id="KW-1185">Reference proteome</keyword>
<gene>
    <name evidence="6" type="ORF">C427_3743</name>
</gene>
<dbReference type="InterPro" id="IPR010998">
    <property type="entry name" value="Integrase_recombinase_N"/>
</dbReference>
<dbReference type="SUPFAM" id="SSF56349">
    <property type="entry name" value="DNA breaking-rejoining enzymes"/>
    <property type="match status" value="1"/>
</dbReference>
<accession>K7A9W5</accession>
<dbReference type="GO" id="GO:0015074">
    <property type="term" value="P:DNA integration"/>
    <property type="evidence" value="ECO:0007669"/>
    <property type="project" value="UniProtKB-KW"/>
</dbReference>
<dbReference type="InterPro" id="IPR002104">
    <property type="entry name" value="Integrase_catalytic"/>
</dbReference>
<dbReference type="InterPro" id="IPR013762">
    <property type="entry name" value="Integrase-like_cat_sf"/>
</dbReference>
<dbReference type="HOGENOM" id="CLU_027562_0_4_6"/>
<feature type="domain" description="Tyr recombinase" evidence="5">
    <location>
        <begin position="208"/>
        <end position="381"/>
    </location>
</feature>
<dbReference type="GO" id="GO:0006310">
    <property type="term" value="P:DNA recombination"/>
    <property type="evidence" value="ECO:0007669"/>
    <property type="project" value="UniProtKB-KW"/>
</dbReference>
<dbReference type="Gene3D" id="1.10.150.130">
    <property type="match status" value="1"/>
</dbReference>
<sequence>MKTITLLLSSQSINNNISGSVQLRDKGCPSLIFRYSKRYAPIGTFHVRFTQRGKTSSKVIGSYPTVTIKVARLAASNYLLELEKHKFTVSRQRIFVNGKDLLNWYIEFRLSDLGISVNTKRNVIHQVSHLLMPSFGVVKIEQISPMYLAENWIIPSLNEYGLSTLKGAFQCLKAAFGQAQQLGYLANNPVKEIAFSDITAGKVIPRKSKIERWTLKQLLNLILAFPEDTKMFCILCLGYLTRNGETALATWNDFDFDKMLWHIPASNTKTGQSITHPITPKMKYILLHYKAWQRKRLRSKFLFPRTNGYRAITPSQAAHAISRHSNSKLRLHDLRKYGSSYLRDMEVDYYVVERILNHKMTALDRTYIHTSVFKIIRGELEKWHDEITDCV</sequence>
<dbReference type="PROSITE" id="PS51898">
    <property type="entry name" value="TYR_RECOMBINASE"/>
    <property type="match status" value="1"/>
</dbReference>
<evidence type="ECO:0000256" key="3">
    <source>
        <dbReference type="ARBA" id="ARBA00023125"/>
    </source>
</evidence>
<evidence type="ECO:0000256" key="2">
    <source>
        <dbReference type="ARBA" id="ARBA00022908"/>
    </source>
</evidence>
<dbReference type="EMBL" id="CP003837">
    <property type="protein sequence ID" value="AGH45851.1"/>
    <property type="molecule type" value="Genomic_DNA"/>
</dbReference>
<dbReference type="OrthoDB" id="9795573at2"/>
<dbReference type="Pfam" id="PF00589">
    <property type="entry name" value="Phage_integrase"/>
    <property type="match status" value="1"/>
</dbReference>
<evidence type="ECO:0000313" key="7">
    <source>
        <dbReference type="Proteomes" id="UP000011864"/>
    </source>
</evidence>
<proteinExistence type="inferred from homology"/>
<dbReference type="InterPro" id="IPR050808">
    <property type="entry name" value="Phage_Integrase"/>
</dbReference>
<dbReference type="PANTHER" id="PTHR30629">
    <property type="entry name" value="PROPHAGE INTEGRASE"/>
    <property type="match status" value="1"/>
</dbReference>
<evidence type="ECO:0000256" key="1">
    <source>
        <dbReference type="ARBA" id="ARBA00008857"/>
    </source>
</evidence>
<evidence type="ECO:0000259" key="5">
    <source>
        <dbReference type="PROSITE" id="PS51898"/>
    </source>
</evidence>
<keyword evidence="4" id="KW-0233">DNA recombination</keyword>
<organism evidence="6 7">
    <name type="scientific">Paraglaciecola psychrophila 170</name>
    <dbReference type="NCBI Taxonomy" id="1129794"/>
    <lineage>
        <taxon>Bacteria</taxon>
        <taxon>Pseudomonadati</taxon>
        <taxon>Pseudomonadota</taxon>
        <taxon>Gammaproteobacteria</taxon>
        <taxon>Alteromonadales</taxon>
        <taxon>Alteromonadaceae</taxon>
        <taxon>Paraglaciecola</taxon>
    </lineage>
</organism>
<dbReference type="AlphaFoldDB" id="K7A9W5"/>
<dbReference type="PATRIC" id="fig|1129794.4.peg.3728"/>
<keyword evidence="2" id="KW-0229">DNA integration</keyword>
<reference evidence="6 7" key="1">
    <citation type="journal article" date="2013" name="Genome Announc.">
        <title>Complete Genome Sequence of Glaciecola psychrophila Strain 170T.</title>
        <authorList>
            <person name="Yin J."/>
            <person name="Chen J."/>
            <person name="Liu G."/>
            <person name="Yu Y."/>
            <person name="Song L."/>
            <person name="Wang X."/>
            <person name="Qu X."/>
        </authorList>
    </citation>
    <scope>NUCLEOTIDE SEQUENCE [LARGE SCALE GENOMIC DNA]</scope>
    <source>
        <strain evidence="6 7">170</strain>
    </source>
</reference>
<protein>
    <recommendedName>
        <fullName evidence="5">Tyr recombinase domain-containing protein</fullName>
    </recommendedName>
</protein>
<keyword evidence="3" id="KW-0238">DNA-binding</keyword>
<dbReference type="InterPro" id="IPR011010">
    <property type="entry name" value="DNA_brk_join_enz"/>
</dbReference>
<dbReference type="GO" id="GO:0003677">
    <property type="term" value="F:DNA binding"/>
    <property type="evidence" value="ECO:0007669"/>
    <property type="project" value="UniProtKB-KW"/>
</dbReference>
<evidence type="ECO:0000256" key="4">
    <source>
        <dbReference type="ARBA" id="ARBA00023172"/>
    </source>
</evidence>
<dbReference type="Gene3D" id="1.10.443.10">
    <property type="entry name" value="Intergrase catalytic core"/>
    <property type="match status" value="1"/>
</dbReference>
<dbReference type="Proteomes" id="UP000011864">
    <property type="component" value="Chromosome"/>
</dbReference>
<dbReference type="eggNOG" id="COG0582">
    <property type="taxonomic scope" value="Bacteria"/>
</dbReference>
<evidence type="ECO:0000313" key="6">
    <source>
        <dbReference type="EMBL" id="AGH45851.1"/>
    </source>
</evidence>
<dbReference type="RefSeq" id="WP_007637784.1">
    <property type="nucleotide sequence ID" value="NC_020514.1"/>
</dbReference>